<dbReference type="InterPro" id="IPR010982">
    <property type="entry name" value="Lambda_DNA-bd_dom_sf"/>
</dbReference>
<dbReference type="CDD" id="cd06267">
    <property type="entry name" value="PBP1_LacI_sugar_binding-like"/>
    <property type="match status" value="1"/>
</dbReference>
<dbReference type="Gene3D" id="3.40.50.2300">
    <property type="match status" value="2"/>
</dbReference>
<dbReference type="SUPFAM" id="SSF47413">
    <property type="entry name" value="lambda repressor-like DNA-binding domains"/>
    <property type="match status" value="1"/>
</dbReference>
<dbReference type="CDD" id="cd01392">
    <property type="entry name" value="HTH_LacI"/>
    <property type="match status" value="1"/>
</dbReference>
<dbReference type="SUPFAM" id="SSF53822">
    <property type="entry name" value="Periplasmic binding protein-like I"/>
    <property type="match status" value="1"/>
</dbReference>
<accession>A0A6P1TME8</accession>
<evidence type="ECO:0000256" key="4">
    <source>
        <dbReference type="ARBA" id="ARBA00023163"/>
    </source>
</evidence>
<dbReference type="EMBL" id="CP048000">
    <property type="protein sequence ID" value="QHQ61349.1"/>
    <property type="molecule type" value="Genomic_DNA"/>
</dbReference>
<evidence type="ECO:0000313" key="7">
    <source>
        <dbReference type="Proteomes" id="UP000464314"/>
    </source>
</evidence>
<dbReference type="SMART" id="SM00354">
    <property type="entry name" value="HTH_LACI"/>
    <property type="match status" value="1"/>
</dbReference>
<protein>
    <submittedName>
        <fullName evidence="6">Substrate-binding domain-containing protein</fullName>
    </submittedName>
</protein>
<gene>
    <name evidence="6" type="ORF">Ana3638_11655</name>
</gene>
<sequence length="338" mass="37853">MVSMKDISVVCGVSVATVSKALNGHKDIGEETKRLVRETAKEMGYFPNSSARTLKTNRSYNLGVLMIDEANSGLTHDHFVMVLESLKVSAERHGYDITFISGSKQRKDKMSYLEHCRYRGLDGVVIACIDYDEIEVLELIHSDLPVVTIDHLFNDRTAIMSDNINGMRELFNYVYEYGHRKIAYIHGAENAAVTKNRLHSFYKIAEEYGLDIPDEYIRESAYRDTVITAQLTNELLDLADPPTCILFPDDYAGLGGMNAIKARGLKIPKDISVAGYDGIRITKILDPQLTTINQDTKKLGQYAAEKLIDLIERPKTTFTEHILVPGVLDKGATVSKLK</sequence>
<keyword evidence="2" id="KW-0805">Transcription regulation</keyword>
<keyword evidence="3" id="KW-0238">DNA-binding</keyword>
<organism evidence="6 7">
    <name type="scientific">Anaerocolumna sedimenticola</name>
    <dbReference type="NCBI Taxonomy" id="2696063"/>
    <lineage>
        <taxon>Bacteria</taxon>
        <taxon>Bacillati</taxon>
        <taxon>Bacillota</taxon>
        <taxon>Clostridia</taxon>
        <taxon>Lachnospirales</taxon>
        <taxon>Lachnospiraceae</taxon>
        <taxon>Anaerocolumna</taxon>
    </lineage>
</organism>
<dbReference type="AlphaFoldDB" id="A0A6P1TME8"/>
<name>A0A6P1TME8_9FIRM</name>
<evidence type="ECO:0000256" key="3">
    <source>
        <dbReference type="ARBA" id="ARBA00023125"/>
    </source>
</evidence>
<dbReference type="PANTHER" id="PTHR30146">
    <property type="entry name" value="LACI-RELATED TRANSCRIPTIONAL REPRESSOR"/>
    <property type="match status" value="1"/>
</dbReference>
<keyword evidence="4" id="KW-0804">Transcription</keyword>
<dbReference type="InterPro" id="IPR000843">
    <property type="entry name" value="HTH_LacI"/>
</dbReference>
<proteinExistence type="predicted"/>
<evidence type="ECO:0000313" key="6">
    <source>
        <dbReference type="EMBL" id="QHQ61349.1"/>
    </source>
</evidence>
<dbReference type="GO" id="GO:0003700">
    <property type="term" value="F:DNA-binding transcription factor activity"/>
    <property type="evidence" value="ECO:0007669"/>
    <property type="project" value="TreeGrafter"/>
</dbReference>
<reference evidence="6 7" key="1">
    <citation type="submission" date="2020-01" db="EMBL/GenBank/DDBJ databases">
        <title>Genome analysis of Anaerocolumna sp. CBA3638.</title>
        <authorList>
            <person name="Kim J."/>
            <person name="Roh S.W."/>
        </authorList>
    </citation>
    <scope>NUCLEOTIDE SEQUENCE [LARGE SCALE GENOMIC DNA]</scope>
    <source>
        <strain evidence="6 7">CBA3638</strain>
    </source>
</reference>
<dbReference type="Pfam" id="PF13377">
    <property type="entry name" value="Peripla_BP_3"/>
    <property type="match status" value="1"/>
</dbReference>
<dbReference type="Pfam" id="PF00356">
    <property type="entry name" value="LacI"/>
    <property type="match status" value="1"/>
</dbReference>
<dbReference type="KEGG" id="anr:Ana3638_11655"/>
<keyword evidence="7" id="KW-1185">Reference proteome</keyword>
<dbReference type="InterPro" id="IPR046335">
    <property type="entry name" value="LacI/GalR-like_sensor"/>
</dbReference>
<dbReference type="PROSITE" id="PS50932">
    <property type="entry name" value="HTH_LACI_2"/>
    <property type="match status" value="1"/>
</dbReference>
<evidence type="ECO:0000256" key="2">
    <source>
        <dbReference type="ARBA" id="ARBA00023015"/>
    </source>
</evidence>
<dbReference type="InterPro" id="IPR028082">
    <property type="entry name" value="Peripla_BP_I"/>
</dbReference>
<feature type="domain" description="HTH lacI-type" evidence="5">
    <location>
        <begin position="2"/>
        <end position="56"/>
    </location>
</feature>
<evidence type="ECO:0000259" key="5">
    <source>
        <dbReference type="PROSITE" id="PS50932"/>
    </source>
</evidence>
<keyword evidence="1" id="KW-0678">Repressor</keyword>
<dbReference type="GO" id="GO:0000976">
    <property type="term" value="F:transcription cis-regulatory region binding"/>
    <property type="evidence" value="ECO:0007669"/>
    <property type="project" value="TreeGrafter"/>
</dbReference>
<dbReference type="PANTHER" id="PTHR30146:SF148">
    <property type="entry name" value="HTH-TYPE TRANSCRIPTIONAL REPRESSOR PURR-RELATED"/>
    <property type="match status" value="1"/>
</dbReference>
<dbReference type="Proteomes" id="UP000464314">
    <property type="component" value="Chromosome"/>
</dbReference>
<dbReference type="Gene3D" id="1.10.260.40">
    <property type="entry name" value="lambda repressor-like DNA-binding domains"/>
    <property type="match status" value="1"/>
</dbReference>
<dbReference type="RefSeq" id="WP_161838174.1">
    <property type="nucleotide sequence ID" value="NZ_CP048000.1"/>
</dbReference>
<evidence type="ECO:0000256" key="1">
    <source>
        <dbReference type="ARBA" id="ARBA00022491"/>
    </source>
</evidence>